<evidence type="ECO:0000313" key="8">
    <source>
        <dbReference type="EMBL" id="PPQ29265.1"/>
    </source>
</evidence>
<dbReference type="Proteomes" id="UP000239089">
    <property type="component" value="Unassembled WGS sequence"/>
</dbReference>
<gene>
    <name evidence="8" type="ORF">CCR94_15765</name>
</gene>
<dbReference type="InterPro" id="IPR036890">
    <property type="entry name" value="HATPase_C_sf"/>
</dbReference>
<organism evidence="8 9">
    <name type="scientific">Rhodoblastus sphagnicola</name>
    <dbReference type="NCBI Taxonomy" id="333368"/>
    <lineage>
        <taxon>Bacteria</taxon>
        <taxon>Pseudomonadati</taxon>
        <taxon>Pseudomonadota</taxon>
        <taxon>Alphaproteobacteria</taxon>
        <taxon>Hyphomicrobiales</taxon>
        <taxon>Rhodoblastaceae</taxon>
        <taxon>Rhodoblastus</taxon>
    </lineage>
</organism>
<dbReference type="SUPFAM" id="SSF47384">
    <property type="entry name" value="Homodimeric domain of signal transducing histidine kinase"/>
    <property type="match status" value="1"/>
</dbReference>
<evidence type="ECO:0000256" key="5">
    <source>
        <dbReference type="ARBA" id="ARBA00022777"/>
    </source>
</evidence>
<protein>
    <recommendedName>
        <fullName evidence="2">histidine kinase</fullName>
        <ecNumber evidence="2">2.7.13.3</ecNumber>
    </recommendedName>
</protein>
<dbReference type="CDD" id="cd00082">
    <property type="entry name" value="HisKA"/>
    <property type="match status" value="1"/>
</dbReference>
<dbReference type="SUPFAM" id="SSF55874">
    <property type="entry name" value="ATPase domain of HSP90 chaperone/DNA topoisomerase II/histidine kinase"/>
    <property type="match status" value="1"/>
</dbReference>
<dbReference type="CDD" id="cd00075">
    <property type="entry name" value="HATPase"/>
    <property type="match status" value="1"/>
</dbReference>
<dbReference type="PRINTS" id="PR00344">
    <property type="entry name" value="BCTRLSENSOR"/>
</dbReference>
<keyword evidence="6" id="KW-1133">Transmembrane helix</keyword>
<accession>A0A2S6N3S1</accession>
<dbReference type="PROSITE" id="PS50109">
    <property type="entry name" value="HIS_KIN"/>
    <property type="match status" value="1"/>
</dbReference>
<keyword evidence="3" id="KW-0597">Phosphoprotein</keyword>
<evidence type="ECO:0000256" key="2">
    <source>
        <dbReference type="ARBA" id="ARBA00012438"/>
    </source>
</evidence>
<evidence type="ECO:0000259" key="7">
    <source>
        <dbReference type="PROSITE" id="PS50109"/>
    </source>
</evidence>
<name>A0A2S6N3S1_9HYPH</name>
<dbReference type="Pfam" id="PF00512">
    <property type="entry name" value="HisKA"/>
    <property type="match status" value="1"/>
</dbReference>
<evidence type="ECO:0000256" key="6">
    <source>
        <dbReference type="SAM" id="Phobius"/>
    </source>
</evidence>
<dbReference type="CDD" id="cd19410">
    <property type="entry name" value="HK9-like_sensor"/>
    <property type="match status" value="1"/>
</dbReference>
<dbReference type="InterPro" id="IPR005467">
    <property type="entry name" value="His_kinase_dom"/>
</dbReference>
<dbReference type="EC" id="2.7.13.3" evidence="2"/>
<dbReference type="SMART" id="SM00387">
    <property type="entry name" value="HATPase_c"/>
    <property type="match status" value="1"/>
</dbReference>
<dbReference type="PANTHER" id="PTHR42878">
    <property type="entry name" value="TWO-COMPONENT HISTIDINE KINASE"/>
    <property type="match status" value="1"/>
</dbReference>
<dbReference type="InterPro" id="IPR003661">
    <property type="entry name" value="HisK_dim/P_dom"/>
</dbReference>
<dbReference type="AlphaFoldDB" id="A0A2S6N3S1"/>
<dbReference type="GO" id="GO:0000155">
    <property type="term" value="F:phosphorelay sensor kinase activity"/>
    <property type="evidence" value="ECO:0007669"/>
    <property type="project" value="InterPro"/>
</dbReference>
<dbReference type="GO" id="GO:0007234">
    <property type="term" value="P:osmosensory signaling via phosphorelay pathway"/>
    <property type="evidence" value="ECO:0007669"/>
    <property type="project" value="TreeGrafter"/>
</dbReference>
<dbReference type="InterPro" id="IPR050351">
    <property type="entry name" value="BphY/WalK/GraS-like"/>
</dbReference>
<feature type="transmembrane region" description="Helical" evidence="6">
    <location>
        <begin position="47"/>
        <end position="72"/>
    </location>
</feature>
<keyword evidence="6" id="KW-0472">Membrane</keyword>
<evidence type="ECO:0000256" key="3">
    <source>
        <dbReference type="ARBA" id="ARBA00022553"/>
    </source>
</evidence>
<dbReference type="SMART" id="SM00388">
    <property type="entry name" value="HisKA"/>
    <property type="match status" value="1"/>
</dbReference>
<dbReference type="InterPro" id="IPR004358">
    <property type="entry name" value="Sig_transdc_His_kin-like_C"/>
</dbReference>
<comment type="catalytic activity">
    <reaction evidence="1">
        <text>ATP + protein L-histidine = ADP + protein N-phospho-L-histidine.</text>
        <dbReference type="EC" id="2.7.13.3"/>
    </reaction>
</comment>
<evidence type="ECO:0000256" key="4">
    <source>
        <dbReference type="ARBA" id="ARBA00022679"/>
    </source>
</evidence>
<keyword evidence="9" id="KW-1185">Reference proteome</keyword>
<dbReference type="Gene3D" id="1.10.287.130">
    <property type="match status" value="1"/>
</dbReference>
<dbReference type="InterPro" id="IPR003594">
    <property type="entry name" value="HATPase_dom"/>
</dbReference>
<keyword evidence="5" id="KW-0418">Kinase</keyword>
<dbReference type="InterPro" id="IPR007891">
    <property type="entry name" value="CHASE3"/>
</dbReference>
<dbReference type="Pfam" id="PF02518">
    <property type="entry name" value="HATPase_c"/>
    <property type="match status" value="1"/>
</dbReference>
<keyword evidence="6" id="KW-0812">Transmembrane</keyword>
<dbReference type="InterPro" id="IPR036097">
    <property type="entry name" value="HisK_dim/P_sf"/>
</dbReference>
<keyword evidence="4" id="KW-0808">Transferase</keyword>
<dbReference type="Gene3D" id="3.30.565.10">
    <property type="entry name" value="Histidine kinase-like ATPase, C-terminal domain"/>
    <property type="match status" value="1"/>
</dbReference>
<dbReference type="Pfam" id="PF05227">
    <property type="entry name" value="CHASE3"/>
    <property type="match status" value="1"/>
</dbReference>
<proteinExistence type="predicted"/>
<dbReference type="EMBL" id="NHSJ01000096">
    <property type="protein sequence ID" value="PPQ29265.1"/>
    <property type="molecule type" value="Genomic_DNA"/>
</dbReference>
<dbReference type="GO" id="GO:0000156">
    <property type="term" value="F:phosphorelay response regulator activity"/>
    <property type="evidence" value="ECO:0007669"/>
    <property type="project" value="TreeGrafter"/>
</dbReference>
<evidence type="ECO:0000256" key="1">
    <source>
        <dbReference type="ARBA" id="ARBA00000085"/>
    </source>
</evidence>
<feature type="domain" description="Histidine kinase" evidence="7">
    <location>
        <begin position="293"/>
        <end position="529"/>
    </location>
</feature>
<sequence length="540" mass="58735">MRPSGVGLRILAWRMTSPTRVRPEPSDRRAQRGAREIEKMRRNRKEILSISTLIATAASLILIAIVYGAYVFSERSGALSQSAFDVSFSELRLSRAFNILLEAESSQRGFLLTHDASYLQPFLTYRQRAGAELDHAEEQMKQLDMVGSAPALAQLREVIEAKLTELDQTVAMGAAGEMDQARAVVRGNVGRDLMSQARDIVSDKLRQLANLRAERVADAQANAARLTTLTTIGVFSVVLLSLVGVAQVYSYSADLAGAQDKLATINDALERRVAERTRSLQTANEEIQRYAYIVSHDLRAPLVNIIGFAKELAASVKSIAPALDLPSPAGDGPVIAQARLAVKEDIPEALKFIDASTTRMDNLINAILSLSRLGRLPLLPQDIDLAALTERCVASLQHRLNDAGARVAIEGRLPRMIGDQQALEQIIGNLLDNAAKYLAPERSGRLLVRGRRAGPQVVIEVEDNGRGVAPGDHERIFELFRRAGKQDRAGDGIGLAHVRSLVRRLGGEIAVTSDGESGCTFTVTLPADLRRAMAEGYVNA</sequence>
<evidence type="ECO:0000313" key="9">
    <source>
        <dbReference type="Proteomes" id="UP000239089"/>
    </source>
</evidence>
<dbReference type="PANTHER" id="PTHR42878:SF15">
    <property type="entry name" value="BACTERIOPHYTOCHROME"/>
    <property type="match status" value="1"/>
</dbReference>
<comment type="caution">
    <text evidence="8">The sequence shown here is derived from an EMBL/GenBank/DDBJ whole genome shotgun (WGS) entry which is preliminary data.</text>
</comment>
<reference evidence="8 9" key="1">
    <citation type="journal article" date="2018" name="Arch. Microbiol.">
        <title>New insights into the metabolic potential of the phototrophic purple bacterium Rhodopila globiformis DSM 161(T) from its draft genome sequence and evidence for a vanadium-dependent nitrogenase.</title>
        <authorList>
            <person name="Imhoff J.F."/>
            <person name="Rahn T."/>
            <person name="Kunzel S."/>
            <person name="Neulinger S.C."/>
        </authorList>
    </citation>
    <scope>NUCLEOTIDE SEQUENCE [LARGE SCALE GENOMIC DNA]</scope>
    <source>
        <strain evidence="8 9">DSM 16996</strain>
    </source>
</reference>
<dbReference type="GO" id="GO:0030295">
    <property type="term" value="F:protein kinase activator activity"/>
    <property type="evidence" value="ECO:0007669"/>
    <property type="project" value="TreeGrafter"/>
</dbReference>